<dbReference type="PANTHER" id="PTHR35273">
    <property type="entry name" value="ALPHA-1,4 POLYGALACTOSAMINIDASE, PUTATIVE (AFU_ORTHOLOGUE AFUA_3G07890)-RELATED"/>
    <property type="match status" value="1"/>
</dbReference>
<dbReference type="InterPro" id="IPR017853">
    <property type="entry name" value="GH"/>
</dbReference>
<protein>
    <submittedName>
        <fullName evidence="2">Endo alpha-1,4 polygalactosaminidase</fullName>
    </submittedName>
</protein>
<sequence>MSDLDYLALSYSTDETPPGNWWQPTPNTSWQWQLTEGIDTSFDVDMYDIDLFETPVAIIEQLHNEERIVICYFSAGSWENWRDDADDFPESVLGNTLDGWPDEKWLDIRELDILAPIMEARLDEAVNKNCDGVEPDNVDAYANDSGFPLTYQDQLNYNIWLANAAHERSLSIGLKNDLGQIADLIDYFDWALNEQCFQYNECELLLPFVQADKAVFGVEYRGSMASFCPQANAMDFDWLKKHLDLDAWRKSCR</sequence>
<comment type="caution">
    <text evidence="2">The sequence shown here is derived from an EMBL/GenBank/DDBJ whole genome shotgun (WGS) entry which is preliminary data.</text>
</comment>
<evidence type="ECO:0000313" key="3">
    <source>
        <dbReference type="Proteomes" id="UP000030428"/>
    </source>
</evidence>
<dbReference type="EMBL" id="JSZA02000045">
    <property type="protein sequence ID" value="TGO03065.1"/>
    <property type="molecule type" value="Genomic_DNA"/>
</dbReference>
<dbReference type="InterPro" id="IPR004352">
    <property type="entry name" value="GH114_TIM-barrel"/>
</dbReference>
<dbReference type="Pfam" id="PF03537">
    <property type="entry name" value="Glyco_hydro_114"/>
    <property type="match status" value="1"/>
</dbReference>
<dbReference type="InterPro" id="IPR013785">
    <property type="entry name" value="Aldolase_TIM"/>
</dbReference>
<dbReference type="SUPFAM" id="SSF51445">
    <property type="entry name" value="(Trans)glycosidases"/>
    <property type="match status" value="1"/>
</dbReference>
<evidence type="ECO:0000259" key="1">
    <source>
        <dbReference type="Pfam" id="PF03537"/>
    </source>
</evidence>
<dbReference type="PANTHER" id="PTHR35273:SF2">
    <property type="entry name" value="ALPHA-GALACTOSIDASE"/>
    <property type="match status" value="1"/>
</dbReference>
<proteinExistence type="predicted"/>
<organism evidence="2 3">
    <name type="scientific">Candidatus Thiomargarita nelsonii</name>
    <dbReference type="NCBI Taxonomy" id="1003181"/>
    <lineage>
        <taxon>Bacteria</taxon>
        <taxon>Pseudomonadati</taxon>
        <taxon>Pseudomonadota</taxon>
        <taxon>Gammaproteobacteria</taxon>
        <taxon>Thiotrichales</taxon>
        <taxon>Thiotrichaceae</taxon>
        <taxon>Thiomargarita</taxon>
    </lineage>
</organism>
<dbReference type="Gene3D" id="3.20.20.70">
    <property type="entry name" value="Aldolase class I"/>
    <property type="match status" value="1"/>
</dbReference>
<dbReference type="AlphaFoldDB" id="A0A4E0QVN2"/>
<dbReference type="Proteomes" id="UP000030428">
    <property type="component" value="Unassembled WGS sequence"/>
</dbReference>
<accession>A0A4E0QVN2</accession>
<name>A0A4E0QVN2_9GAMM</name>
<evidence type="ECO:0000313" key="2">
    <source>
        <dbReference type="EMBL" id="TGO03065.1"/>
    </source>
</evidence>
<gene>
    <name evidence="2" type="ORF">PN36_13655</name>
</gene>
<keyword evidence="3" id="KW-1185">Reference proteome</keyword>
<feature type="domain" description="Glycoside-hydrolase family GH114 TIM-barrel" evidence="1">
    <location>
        <begin position="29"/>
        <end position="248"/>
    </location>
</feature>
<reference evidence="2 3" key="1">
    <citation type="journal article" date="2016" name="Front. Microbiol.">
        <title>Single-Cell (Meta-)Genomics of a Dimorphic Candidatus Thiomargarita nelsonii Reveals Genomic Plasticity.</title>
        <authorList>
            <person name="Flood B.E."/>
            <person name="Fliss P."/>
            <person name="Jones D.S."/>
            <person name="Dick G.J."/>
            <person name="Jain S."/>
            <person name="Kaster A.K."/>
            <person name="Winkel M."/>
            <person name="Mussmann M."/>
            <person name="Bailey J."/>
        </authorList>
    </citation>
    <scope>NUCLEOTIDE SEQUENCE [LARGE SCALE GENOMIC DNA]</scope>
    <source>
        <strain evidence="2">Hydrate Ridge</strain>
    </source>
</reference>